<feature type="domain" description="UPF0261" evidence="2">
    <location>
        <begin position="185"/>
        <end position="399"/>
    </location>
</feature>
<dbReference type="Pfam" id="PF23189">
    <property type="entry name" value="UPF0261_C"/>
    <property type="match status" value="1"/>
</dbReference>
<dbReference type="PIRSF" id="PIRSF033271">
    <property type="entry name" value="UCP033271"/>
    <property type="match status" value="1"/>
</dbReference>
<dbReference type="PANTHER" id="PTHR31862:SF1">
    <property type="entry name" value="UPF0261 DOMAIN PROTEIN (AFU_ORTHOLOGUE AFUA_1G10120)"/>
    <property type="match status" value="1"/>
</dbReference>
<evidence type="ECO:0000313" key="3">
    <source>
        <dbReference type="EMBL" id="QXT63719.1"/>
    </source>
</evidence>
<accession>A0ABX8SRC0</accession>
<organism evidence="3 4">
    <name type="scientific">Tessaracoccus palaemonis</name>
    <dbReference type="NCBI Taxonomy" id="2829499"/>
    <lineage>
        <taxon>Bacteria</taxon>
        <taxon>Bacillati</taxon>
        <taxon>Actinomycetota</taxon>
        <taxon>Actinomycetes</taxon>
        <taxon>Propionibacteriales</taxon>
        <taxon>Propionibacteriaceae</taxon>
        <taxon>Tessaracoccus</taxon>
    </lineage>
</organism>
<dbReference type="RefSeq" id="WP_219083646.1">
    <property type="nucleotide sequence ID" value="NZ_CP079216.1"/>
</dbReference>
<evidence type="ECO:0000313" key="4">
    <source>
        <dbReference type="Proteomes" id="UP000824504"/>
    </source>
</evidence>
<dbReference type="NCBIfam" id="NF002674">
    <property type="entry name" value="PRK02399.1-2"/>
    <property type="match status" value="1"/>
</dbReference>
<gene>
    <name evidence="3" type="ORF">KDB89_04370</name>
</gene>
<dbReference type="EMBL" id="CP079216">
    <property type="protein sequence ID" value="QXT63719.1"/>
    <property type="molecule type" value="Genomic_DNA"/>
</dbReference>
<name>A0ABX8SRC0_9ACTN</name>
<dbReference type="Pfam" id="PF06792">
    <property type="entry name" value="UPF0261"/>
    <property type="match status" value="1"/>
</dbReference>
<feature type="domain" description="UPF0261" evidence="1">
    <location>
        <begin position="4"/>
        <end position="174"/>
    </location>
</feature>
<dbReference type="InterPro" id="IPR056778">
    <property type="entry name" value="UPF0261_C"/>
</dbReference>
<evidence type="ECO:0000259" key="1">
    <source>
        <dbReference type="Pfam" id="PF06792"/>
    </source>
</evidence>
<keyword evidence="4" id="KW-1185">Reference proteome</keyword>
<dbReference type="CDD" id="cd15488">
    <property type="entry name" value="Tm-1-like"/>
    <property type="match status" value="1"/>
</dbReference>
<dbReference type="InterPro" id="IPR051353">
    <property type="entry name" value="Tobamovirus_resist_UPF0261"/>
</dbReference>
<dbReference type="Proteomes" id="UP000824504">
    <property type="component" value="Chromosome"/>
</dbReference>
<dbReference type="InterPro" id="IPR008322">
    <property type="entry name" value="UPF0261"/>
</dbReference>
<sequence>MAGPRIAVLATLDTKLEETRFVADQIRSNHAEPVVINLGTTDVDDPLVDITQSTVREASGHPQVSHPTKVQLMESAAAGAHALLREGIANGRFNAAIAIGGGQGSWMTSAALRDLPVGFPRLLVSTAGRDVGQYTGFSDITSVFSITDVAGLNPLLKRVLTTAAAGIAGMAHSTAWQDPMPAGLTAMTVYGITTPGARLVMAELERAGIETVAFHANGVGGPTMEQQIAAGTFAAVLDWSITEVADDVVGGVCAVGDQRLTNGPRMRLPQVIVPGGIDVVNFGAPETVPPHLRDHPSHAHTPEATLVRTSVDENIAIAHLVASRLIGAVSPIKVIVPLGGFSMLSEEGGSLHDPAADRAFYETIRDDLADCPAVTVTSRPEAINDPSFARHVAAEFAALLRGEPAPASNTPSERPEK</sequence>
<dbReference type="PANTHER" id="PTHR31862">
    <property type="entry name" value="UPF0261 DOMAIN PROTEIN (AFU_ORTHOLOGUE AFUA_1G10120)"/>
    <property type="match status" value="1"/>
</dbReference>
<evidence type="ECO:0000259" key="2">
    <source>
        <dbReference type="Pfam" id="PF23189"/>
    </source>
</evidence>
<protein>
    <submittedName>
        <fullName evidence="3">Tm-1-like ATP-binding domain-containing protein</fullName>
    </submittedName>
</protein>
<proteinExistence type="predicted"/>
<reference evidence="3 4" key="1">
    <citation type="submission" date="2021-07" db="EMBL/GenBank/DDBJ databases">
        <title>complete genome sequencing of Tessaracoccus sp.J1M15.</title>
        <authorList>
            <person name="Bae J.-W."/>
            <person name="Kim D.-y."/>
        </authorList>
    </citation>
    <scope>NUCLEOTIDE SEQUENCE [LARGE SCALE GENOMIC DNA]</scope>
    <source>
        <strain evidence="3 4">J1M15</strain>
    </source>
</reference>
<dbReference type="InterPro" id="IPR044122">
    <property type="entry name" value="UPF0261_N"/>
</dbReference>